<dbReference type="EMBL" id="UGNV01000001">
    <property type="protein sequence ID" value="STX27687.1"/>
    <property type="molecule type" value="Genomic_DNA"/>
</dbReference>
<name>A0A378HXQ5_9GAMM</name>
<organism evidence="1 2">
    <name type="scientific">Legionella beliardensis</name>
    <dbReference type="NCBI Taxonomy" id="91822"/>
    <lineage>
        <taxon>Bacteria</taxon>
        <taxon>Pseudomonadati</taxon>
        <taxon>Pseudomonadota</taxon>
        <taxon>Gammaproteobacteria</taxon>
        <taxon>Legionellales</taxon>
        <taxon>Legionellaceae</taxon>
        <taxon>Legionella</taxon>
    </lineage>
</organism>
<reference evidence="1 2" key="1">
    <citation type="submission" date="2018-06" db="EMBL/GenBank/DDBJ databases">
        <authorList>
            <consortium name="Pathogen Informatics"/>
            <person name="Doyle S."/>
        </authorList>
    </citation>
    <scope>NUCLEOTIDE SEQUENCE [LARGE SCALE GENOMIC DNA]</scope>
    <source>
        <strain evidence="1 2">NCTC13315</strain>
    </source>
</reference>
<sequence length="35" mass="4152">MENLLKKYYFLNSYAAVQALQNKNVKNCFVPENKK</sequence>
<proteinExistence type="predicted"/>
<keyword evidence="2" id="KW-1185">Reference proteome</keyword>
<accession>A0A378HXQ5</accession>
<evidence type="ECO:0000313" key="2">
    <source>
        <dbReference type="Proteomes" id="UP000254968"/>
    </source>
</evidence>
<protein>
    <submittedName>
        <fullName evidence="1">Uncharacterized protein</fullName>
    </submittedName>
</protein>
<gene>
    <name evidence="1" type="ORF">NCTC13315_00194</name>
</gene>
<evidence type="ECO:0000313" key="1">
    <source>
        <dbReference type="EMBL" id="STX27687.1"/>
    </source>
</evidence>
<dbReference type="AlphaFoldDB" id="A0A378HXQ5"/>
<dbReference type="Proteomes" id="UP000254968">
    <property type="component" value="Unassembled WGS sequence"/>
</dbReference>